<keyword evidence="3" id="KW-1185">Reference proteome</keyword>
<name>A0A1C0YM52_9BACL</name>
<reference evidence="2 3" key="1">
    <citation type="submission" date="2016-07" db="EMBL/GenBank/DDBJ databases">
        <title>Caryophanon latum genome sequencing.</title>
        <authorList>
            <person name="Verma A."/>
            <person name="Pal Y."/>
            <person name="Krishnamurthi S."/>
        </authorList>
    </citation>
    <scope>NUCLEOTIDE SEQUENCE [LARGE SCALE GENOMIC DNA]</scope>
    <source>
        <strain evidence="2 3">DSM 14151</strain>
    </source>
</reference>
<dbReference type="EMBL" id="MATO01000052">
    <property type="protein sequence ID" value="OCS88257.1"/>
    <property type="molecule type" value="Genomic_DNA"/>
</dbReference>
<dbReference type="PROSITE" id="PS51257">
    <property type="entry name" value="PROKAR_LIPOPROTEIN"/>
    <property type="match status" value="1"/>
</dbReference>
<gene>
    <name evidence="2" type="ORF">A6K76_13695</name>
</gene>
<sequence length="233" mass="26161">MKKILLLGCLIILSACSEEVEQNKNELTETVDTTVSVEQTENTSALDEPITENKEVINSEESANVVAEESVNSDDKAKSEVPKDEVNSSDETAVEVKESTTAIDIKEEGLFNFYSNEEIKEELTFTNIDETTLELPLYSENEKVFEEDILKVSLGDLQAGEIEYFEEPISNGYLVVLNLNKLSEENYGKSYSLLYNDIEYAFFITEEDPNAALGVIENVDLKEVKKAQLLIMK</sequence>
<comment type="caution">
    <text evidence="2">The sequence shown here is derived from an EMBL/GenBank/DDBJ whole genome shotgun (WGS) entry which is preliminary data.</text>
</comment>
<dbReference type="AlphaFoldDB" id="A0A1C0YM52"/>
<organism evidence="2 3">
    <name type="scientific">Caryophanon latum</name>
    <dbReference type="NCBI Taxonomy" id="33977"/>
    <lineage>
        <taxon>Bacteria</taxon>
        <taxon>Bacillati</taxon>
        <taxon>Bacillota</taxon>
        <taxon>Bacilli</taxon>
        <taxon>Bacillales</taxon>
        <taxon>Caryophanaceae</taxon>
        <taxon>Caryophanon</taxon>
    </lineage>
</organism>
<feature type="compositionally biased region" description="Basic and acidic residues" evidence="1">
    <location>
        <begin position="73"/>
        <end position="86"/>
    </location>
</feature>
<evidence type="ECO:0000256" key="1">
    <source>
        <dbReference type="SAM" id="MobiDB-lite"/>
    </source>
</evidence>
<evidence type="ECO:0008006" key="4">
    <source>
        <dbReference type="Google" id="ProtNLM"/>
    </source>
</evidence>
<protein>
    <recommendedName>
        <fullName evidence="4">Lipoprotein</fullName>
    </recommendedName>
</protein>
<proteinExistence type="predicted"/>
<evidence type="ECO:0000313" key="3">
    <source>
        <dbReference type="Proteomes" id="UP000093482"/>
    </source>
</evidence>
<accession>A0A1C0YM52</accession>
<dbReference type="RefSeq" id="WP_066465635.1">
    <property type="nucleotide sequence ID" value="NZ_MATO01000052.1"/>
</dbReference>
<feature type="region of interest" description="Disordered" evidence="1">
    <location>
        <begin position="62"/>
        <end position="93"/>
    </location>
</feature>
<dbReference type="Proteomes" id="UP000093482">
    <property type="component" value="Unassembled WGS sequence"/>
</dbReference>
<evidence type="ECO:0000313" key="2">
    <source>
        <dbReference type="EMBL" id="OCS88257.1"/>
    </source>
</evidence>